<comment type="caution">
    <text evidence="1">The sequence shown here is derived from an EMBL/GenBank/DDBJ whole genome shotgun (WGS) entry which is preliminary data.</text>
</comment>
<dbReference type="EMBL" id="CAUYUJ010021928">
    <property type="protein sequence ID" value="CAK0907866.1"/>
    <property type="molecule type" value="Genomic_DNA"/>
</dbReference>
<evidence type="ECO:0000313" key="1">
    <source>
        <dbReference type="EMBL" id="CAK0907866.1"/>
    </source>
</evidence>
<dbReference type="Proteomes" id="UP001189429">
    <property type="component" value="Unassembled WGS sequence"/>
</dbReference>
<feature type="non-terminal residue" evidence="1">
    <location>
        <position position="1"/>
    </location>
</feature>
<name>A0ABN9Y6B4_9DINO</name>
<sequence length="247" mass="28229">ATSAPADPLVETTKYKIMGAHDCCARSQHDTTMRLEDETTLGITPREDAIRAKVSDPFPWVFPILRGRGQYESRKTIEDYKQSLYCEDYVIKRAPDLQNSGCFPGYTWIALCNVTTKQLGLPLLAGSQYPGHTMRSPQRFSNEALPTALRHDNSGRNGLDQFLDRRVNIWQLEHVDTWAVANHHKSFSHIVSEVFTRDDHGPDRNAVHAHVHQADRAGQPWQAQEYYMIAVLRALQLRIDDEEARFQ</sequence>
<proteinExistence type="predicted"/>
<keyword evidence="2" id="KW-1185">Reference proteome</keyword>
<reference evidence="1" key="1">
    <citation type="submission" date="2023-10" db="EMBL/GenBank/DDBJ databases">
        <authorList>
            <person name="Chen Y."/>
            <person name="Shah S."/>
            <person name="Dougan E. K."/>
            <person name="Thang M."/>
            <person name="Chan C."/>
        </authorList>
    </citation>
    <scope>NUCLEOTIDE SEQUENCE [LARGE SCALE GENOMIC DNA]</scope>
</reference>
<organism evidence="1 2">
    <name type="scientific">Prorocentrum cordatum</name>
    <dbReference type="NCBI Taxonomy" id="2364126"/>
    <lineage>
        <taxon>Eukaryota</taxon>
        <taxon>Sar</taxon>
        <taxon>Alveolata</taxon>
        <taxon>Dinophyceae</taxon>
        <taxon>Prorocentrales</taxon>
        <taxon>Prorocentraceae</taxon>
        <taxon>Prorocentrum</taxon>
    </lineage>
</organism>
<protein>
    <submittedName>
        <fullName evidence="1">Uncharacterized protein</fullName>
    </submittedName>
</protein>
<feature type="non-terminal residue" evidence="1">
    <location>
        <position position="247"/>
    </location>
</feature>
<gene>
    <name evidence="1" type="ORF">PCOR1329_LOCUS82745</name>
</gene>
<accession>A0ABN9Y6B4</accession>
<evidence type="ECO:0000313" key="2">
    <source>
        <dbReference type="Proteomes" id="UP001189429"/>
    </source>
</evidence>